<dbReference type="Pfam" id="PF00094">
    <property type="entry name" value="VWD"/>
    <property type="match status" value="1"/>
</dbReference>
<dbReference type="InterPro" id="IPR036084">
    <property type="entry name" value="Ser_inhib-like_sf"/>
</dbReference>
<dbReference type="SMART" id="SM00215">
    <property type="entry name" value="VWC_out"/>
    <property type="match status" value="9"/>
</dbReference>
<evidence type="ECO:0000259" key="8">
    <source>
        <dbReference type="PROSITE" id="PS51233"/>
    </source>
</evidence>
<keyword evidence="4" id="KW-0677">Repeat</keyword>
<dbReference type="Pfam" id="PF00093">
    <property type="entry name" value="VWC"/>
    <property type="match status" value="5"/>
</dbReference>
<dbReference type="InterPro" id="IPR014853">
    <property type="entry name" value="VWF/SSPO/ZAN-like_Cys-rich_dom"/>
</dbReference>
<evidence type="ECO:0000259" key="7">
    <source>
        <dbReference type="PROSITE" id="PS50184"/>
    </source>
</evidence>
<dbReference type="PROSITE" id="PS01208">
    <property type="entry name" value="VWFC_1"/>
    <property type="match status" value="4"/>
</dbReference>
<dbReference type="PANTHER" id="PTHR46698:SF2">
    <property type="entry name" value="KIELIN_CHORDIN-LIKE PROTEIN"/>
    <property type="match status" value="1"/>
</dbReference>
<dbReference type="Proteomes" id="UP000472265">
    <property type="component" value="Chromosome 8"/>
</dbReference>
<dbReference type="SMART" id="SM00832">
    <property type="entry name" value="C8"/>
    <property type="match status" value="1"/>
</dbReference>
<reference evidence="9" key="3">
    <citation type="submission" date="2025-09" db="UniProtKB">
        <authorList>
            <consortium name="Ensembl"/>
        </authorList>
    </citation>
    <scope>IDENTIFICATION</scope>
</reference>
<evidence type="ECO:0000256" key="3">
    <source>
        <dbReference type="ARBA" id="ARBA00022729"/>
    </source>
</evidence>
<dbReference type="FunCoup" id="A0A671VKQ1">
    <property type="interactions" value="96"/>
</dbReference>
<evidence type="ECO:0000313" key="10">
    <source>
        <dbReference type="Proteomes" id="UP000472265"/>
    </source>
</evidence>
<feature type="domain" description="VWFC" evidence="7">
    <location>
        <begin position="838"/>
        <end position="896"/>
    </location>
</feature>
<dbReference type="Gene3D" id="2.60.120.200">
    <property type="match status" value="1"/>
</dbReference>
<reference evidence="9" key="2">
    <citation type="submission" date="2025-08" db="UniProtKB">
        <authorList>
            <consortium name="Ensembl"/>
        </authorList>
    </citation>
    <scope>IDENTIFICATION</scope>
</reference>
<dbReference type="InterPro" id="IPR052424">
    <property type="entry name" value="Kielin_Chordin-BMP_Reg"/>
</dbReference>
<feature type="domain" description="VWFC" evidence="7">
    <location>
        <begin position="563"/>
        <end position="650"/>
    </location>
</feature>
<evidence type="ECO:0000256" key="2">
    <source>
        <dbReference type="ARBA" id="ARBA00022525"/>
    </source>
</evidence>
<dbReference type="Pfam" id="PF23334">
    <property type="entry name" value="VWC2L_2nd"/>
    <property type="match status" value="4"/>
</dbReference>
<dbReference type="SUPFAM" id="SSF49899">
    <property type="entry name" value="Concanavalin A-like lectins/glucanases"/>
    <property type="match status" value="1"/>
</dbReference>
<proteinExistence type="predicted"/>
<dbReference type="SUPFAM" id="SSF57603">
    <property type="entry name" value="FnI-like domain"/>
    <property type="match status" value="19"/>
</dbReference>
<feature type="domain" description="VWFC" evidence="7">
    <location>
        <begin position="1072"/>
        <end position="1129"/>
    </location>
</feature>
<dbReference type="GO" id="GO:0030513">
    <property type="term" value="P:positive regulation of BMP signaling pathway"/>
    <property type="evidence" value="ECO:0007669"/>
    <property type="project" value="TreeGrafter"/>
</dbReference>
<evidence type="ECO:0000256" key="1">
    <source>
        <dbReference type="ARBA" id="ARBA00004613"/>
    </source>
</evidence>
<dbReference type="InParanoid" id="A0A671VKQ1"/>
<feature type="domain" description="VWFC" evidence="7">
    <location>
        <begin position="1188"/>
        <end position="1247"/>
    </location>
</feature>
<name>A0A671VKQ1_SPAAU</name>
<keyword evidence="3" id="KW-0732">Signal</keyword>
<dbReference type="GeneTree" id="ENSGT00940000160243"/>
<dbReference type="Gene3D" id="6.20.200.20">
    <property type="match status" value="13"/>
</dbReference>
<gene>
    <name evidence="9" type="primary">KCP</name>
    <name evidence="9" type="synonym">kcp</name>
</gene>
<feature type="coiled-coil region" evidence="6">
    <location>
        <begin position="278"/>
        <end position="312"/>
    </location>
</feature>
<dbReference type="SMART" id="SM00216">
    <property type="entry name" value="VWD"/>
    <property type="match status" value="1"/>
</dbReference>
<organism evidence="9 10">
    <name type="scientific">Sparus aurata</name>
    <name type="common">Gilthead sea bream</name>
    <dbReference type="NCBI Taxonomy" id="8175"/>
    <lineage>
        <taxon>Eukaryota</taxon>
        <taxon>Metazoa</taxon>
        <taxon>Chordata</taxon>
        <taxon>Craniata</taxon>
        <taxon>Vertebrata</taxon>
        <taxon>Euteleostomi</taxon>
        <taxon>Actinopterygii</taxon>
        <taxon>Neopterygii</taxon>
        <taxon>Teleostei</taxon>
        <taxon>Neoteleostei</taxon>
        <taxon>Acanthomorphata</taxon>
        <taxon>Eupercaria</taxon>
        <taxon>Spariformes</taxon>
        <taxon>Sparidae</taxon>
        <taxon>Sparus</taxon>
    </lineage>
</organism>
<dbReference type="Gene3D" id="2.10.70.10">
    <property type="entry name" value="Complement Module, domain 1"/>
    <property type="match status" value="4"/>
</dbReference>
<sequence length="1904" mass="207890">QTGSTISLENLSAVVHYAEHDLMLHACVSCGTLCFISFPVIDLLAALNMSHHITGVSRLQSAGSVTYRIRPRAPYLSLPREYSNFLYSNLHSAGMGVHLVGHQSSSSRATLFSLSSGSSPILQIISSTLNNTLRLDYQAGGGGGQGLTSFHFPRRNPFSREEWVQLAVSLETDRVAFFVDCQEAVVVQIKSKERINLELPQDVAVTLGSTPGKKDSKFSGYLKRAEISMRAYQKRPWLCDNVTDQTNHYLHEVQGDQLQRGVVLGPPGSPQGVKSVSQAQKDDRLRKLEKRLEELAHMLDMVKTQNADLQSRVHYLEGCECVRQRCVWEGREVEDGQRWQVDLNTVCTCASGKVTCQFVFVPTECEYDRRVYADGKVFTPAGSGPCLQCRCKGGNVICREEKCPPVQCSNPVTDPHLCCPICKACVLDGVEYEEGSNWHPEGPCSSCTCVNGEALCTHTRCPSTECRHPTKITGSCCAVCESCTYNHRIYNNGQSVCEECKCVSGTVDCHQAQCPHPRCNAPLPGSCCQNNCNGEEYTYLSGTEIDLTHYNLTMTHNSSMLGCNYAGKEYPNGQEFPHPTDKCRTCSCIVRIMSIKACADHLWSTWGRFSFQSVLCALQNGNVQCLMKRCPPLSCSNPNVLPGDCCPQCPGKDVQDKLRGLRNNYSSGIHTVRVEGCMTALHNSPYFLFTLPKQHPASCFLYLNFSSKTKQLTLFPDAPSAPPADCVYERRTYRHSERFYHPTDSCRSCACTDGKVHCQRKPCPFASCSHPITQECCQTCEGCLYEGRERANGETWDDASDPCAACVCREGSVRCERKRCPPSNCKHPVQRQCCMSCDGCMFHGEEYPDGTEFGDDEDPCSVCYCYGGEVVCTKMPCYGECSHPYKPPGQCCGECERCFYNNAVLTSGQSIPDPGDLCSECTCQTGSVRCRKKSCSAASCPHPVTNACGCPVCDGCHFRGVTYADGQIFPGGEGGCQECTCSRGEVVCARRRCPAVSCPHPALDGCACGVCDGCNFNGRGCFNGERFPHPTDRCQLCSCLNGAVVCTHVSCPSVACGRPLTPPGECCPVCTGICLHQGEEYQSGSTFTSPSDPCSSCSCLNEVVNCQTRPCPVQCSHPVPSDSCCPVCDSCLYESVIHSHGHTFTPSSNPCQRCTCVRGTVTCVPMVCPPTPCLRTVTKPGQCCPECTVCTLDGQEFSDGQTWSLSSNPCSTCTCQVGEVQCAPPECPKLPCMHQVTDPGACCPRCRGCMYGGEEHTEGSSWFADSTPCMTCMCVDGVTTCSEVRCLSPCVNFISVPGECCPVCADCVFEGRVYGPGDSFHPADDPCQVCTCEVMPDGEQHLRCYRKQCPSLVDCPKSNILFSGPESCCPVCAQPLSNCTSALIGNEVLATDDPCFTCHCKDLTWTCLHQMCLPLTCPQNEQFTPPDSCCPVCKDCVIEGQDRRVANGSSWTDSDDHCVTCTCNWGYIECSIEECLPAVCLEGQKQVKVPGKCCYECQDSQASCLYQGTVYHCNERWEVDECTSCTCVSGDVHCHTERCPPLTCATDEMPAIVPGLCCPHCLPRPATCIAFGDPHYRTFDGRMLHFQGACTYILAQDCESGDFSIHATNDDRGRKGVSWTKEVTVFIGDVSVQLLQDWVVKVCANTVVTLPFLKEPEIYVERQTNTILLNTNIGLKVLWSGRSHLEVSVPGSYKGHTCGLCGNFNNYYQDDLRMPNGRISLSESDFGNSWKVKNGSHSLSSCRPGEDVDPCKDAGYQAKKGANARCKVLKSAAFKPCHRVVPPEPWYGACVYDLCACGANTDECLCDTLEAYASQCREAGVVLQWRSPSLCAVGCPVERGFVFDECGPPCPVTCFNVDVPLGVIESHCFKPCVPGCQCPAGLVLHNNYCIQPEKCPRIIHGNPS</sequence>
<feature type="domain" description="VWFC" evidence="7">
    <location>
        <begin position="724"/>
        <end position="781"/>
    </location>
</feature>
<keyword evidence="6" id="KW-0175">Coiled coil</keyword>
<feature type="domain" description="VWFC" evidence="7">
    <location>
        <begin position="1502"/>
        <end position="1562"/>
    </location>
</feature>
<reference evidence="9" key="1">
    <citation type="submission" date="2021-04" db="EMBL/GenBank/DDBJ databases">
        <authorList>
            <consortium name="Wellcome Sanger Institute Data Sharing"/>
        </authorList>
    </citation>
    <scope>NUCLEOTIDE SEQUENCE [LARGE SCALE GENOMIC DNA]</scope>
</reference>
<feature type="domain" description="VWFD" evidence="8">
    <location>
        <begin position="1566"/>
        <end position="1743"/>
    </location>
</feature>
<dbReference type="PROSITE" id="PS51233">
    <property type="entry name" value="VWFD"/>
    <property type="match status" value="1"/>
</dbReference>
<evidence type="ECO:0000313" key="9">
    <source>
        <dbReference type="Ensembl" id="ENSSAUP00010027493.1"/>
    </source>
</evidence>
<feature type="domain" description="VWFC" evidence="7">
    <location>
        <begin position="1012"/>
        <end position="1071"/>
    </location>
</feature>
<feature type="domain" description="VWFC" evidence="7">
    <location>
        <begin position="1434"/>
        <end position="1498"/>
    </location>
</feature>
<dbReference type="InterPro" id="IPR013320">
    <property type="entry name" value="ConA-like_dom_sf"/>
</dbReference>
<dbReference type="OMA" id="CIACTCR"/>
<feature type="domain" description="VWFC" evidence="7">
    <location>
        <begin position="954"/>
        <end position="1012"/>
    </location>
</feature>
<dbReference type="PROSITE" id="PS50184">
    <property type="entry name" value="VWFC_2"/>
    <property type="match status" value="15"/>
</dbReference>
<dbReference type="SUPFAM" id="SSF57567">
    <property type="entry name" value="Serine protease inhibitors"/>
    <property type="match status" value="1"/>
</dbReference>
<feature type="domain" description="VWFC" evidence="7">
    <location>
        <begin position="1129"/>
        <end position="1188"/>
    </location>
</feature>
<keyword evidence="5" id="KW-1015">Disulfide bond</keyword>
<evidence type="ECO:0000256" key="5">
    <source>
        <dbReference type="ARBA" id="ARBA00023157"/>
    </source>
</evidence>
<dbReference type="CDD" id="cd19941">
    <property type="entry name" value="TIL"/>
    <property type="match status" value="1"/>
</dbReference>
<dbReference type="Ensembl" id="ENSSAUT00010029001.1">
    <property type="protein sequence ID" value="ENSSAUP00010027493.1"/>
    <property type="gene ID" value="ENSSAUG00010011879.1"/>
</dbReference>
<keyword evidence="2" id="KW-0964">Secreted</keyword>
<feature type="domain" description="VWFC" evidence="7">
    <location>
        <begin position="363"/>
        <end position="423"/>
    </location>
</feature>
<dbReference type="InterPro" id="IPR001846">
    <property type="entry name" value="VWF_type-D"/>
</dbReference>
<keyword evidence="10" id="KW-1185">Reference proteome</keyword>
<dbReference type="SMART" id="SM00214">
    <property type="entry name" value="VWC"/>
    <property type="match status" value="18"/>
</dbReference>
<feature type="domain" description="VWFC" evidence="7">
    <location>
        <begin position="1305"/>
        <end position="1373"/>
    </location>
</feature>
<comment type="subcellular location">
    <subcellularLocation>
        <location evidence="1">Secreted</location>
    </subcellularLocation>
</comment>
<feature type="domain" description="VWFC" evidence="7">
    <location>
        <begin position="423"/>
        <end position="481"/>
    </location>
</feature>
<protein>
    <submittedName>
        <fullName evidence="9">Kielin cysteine rich BMP regulator</fullName>
    </submittedName>
</protein>
<evidence type="ECO:0000256" key="4">
    <source>
        <dbReference type="ARBA" id="ARBA00022737"/>
    </source>
</evidence>
<evidence type="ECO:0000256" key="6">
    <source>
        <dbReference type="SAM" id="Coils"/>
    </source>
</evidence>
<dbReference type="InterPro" id="IPR001007">
    <property type="entry name" value="VWF_dom"/>
</dbReference>
<dbReference type="GO" id="GO:0005576">
    <property type="term" value="C:extracellular region"/>
    <property type="evidence" value="ECO:0007669"/>
    <property type="project" value="UniProtKB-SubCell"/>
</dbReference>
<feature type="domain" description="VWFC" evidence="7">
    <location>
        <begin position="1247"/>
        <end position="1305"/>
    </location>
</feature>
<dbReference type="PANTHER" id="PTHR46698">
    <property type="entry name" value="CROSSVEINLESS 2"/>
    <property type="match status" value="1"/>
</dbReference>
<feature type="domain" description="VWFC" evidence="7">
    <location>
        <begin position="781"/>
        <end position="838"/>
    </location>
</feature>
<accession>A0A671VKQ1</accession>